<name>A0ABV4UAY4_9RHOO</name>
<comment type="caution">
    <text evidence="9">The sequence shown here is derived from an EMBL/GenBank/DDBJ whole genome shotgun (WGS) entry which is preliminary data.</text>
</comment>
<dbReference type="HAMAP" id="MF_00853">
    <property type="entry name" value="HemG"/>
    <property type="match status" value="1"/>
</dbReference>
<comment type="pathway">
    <text evidence="7">Porphyrin-containing compound metabolism; protoporphyrin-IX biosynthesis; protoporphyrin-IX from protoporphyrinogen-IX: step 1/1.</text>
</comment>
<evidence type="ECO:0000313" key="9">
    <source>
        <dbReference type="EMBL" id="MFA9948891.1"/>
    </source>
</evidence>
<keyword evidence="1 7" id="KW-0285">Flavoprotein</keyword>
<dbReference type="PANTHER" id="PTHR38030">
    <property type="entry name" value="PROTOPORPHYRINOGEN IX DEHYDROGENASE [MENAQUINONE]"/>
    <property type="match status" value="1"/>
</dbReference>
<dbReference type="InterPro" id="IPR052200">
    <property type="entry name" value="Protoporphyrinogen_IX_DH"/>
</dbReference>
<evidence type="ECO:0000256" key="6">
    <source>
        <dbReference type="ARBA" id="ARBA00023244"/>
    </source>
</evidence>
<dbReference type="NCBIfam" id="NF008316">
    <property type="entry name" value="PRK11104.1"/>
    <property type="match status" value="1"/>
</dbReference>
<comment type="catalytic activity">
    <reaction evidence="7">
        <text>protoporphyrinogen IX + 3 a ubiquinone = protoporphyrin IX + 3 a ubiquinol</text>
        <dbReference type="Rhea" id="RHEA:63936"/>
        <dbReference type="Rhea" id="RHEA-COMP:9565"/>
        <dbReference type="Rhea" id="RHEA-COMP:9566"/>
        <dbReference type="ChEBI" id="CHEBI:16389"/>
        <dbReference type="ChEBI" id="CHEBI:17976"/>
        <dbReference type="ChEBI" id="CHEBI:57306"/>
        <dbReference type="ChEBI" id="CHEBI:57307"/>
    </reaction>
</comment>
<sequence>MSPMSSEPMKTASILILYSTTDGHTLRICRYLQARIEAAGQEAVLMPITRDAAPDWPAFDKIVIAARIRYGHHHPDVFAFVRAHLDVLTRMPSAFFSVNTVARKPERSRPETNPYVQRFFQKTPWRPSLVDVFAGKLDYPRYGFFDRQIIRFIMRLTGGPTDPSGVFEFTDWARVDAFARKLCAL</sequence>
<accession>A0ABV4UAY4</accession>
<feature type="domain" description="Flavodoxin" evidence="8">
    <location>
        <begin position="15"/>
        <end position="163"/>
    </location>
</feature>
<comment type="catalytic activity">
    <reaction evidence="7">
        <text>protoporphyrinogen IX + 3 a quinone = protoporphyrin IX + 3 a quinol</text>
        <dbReference type="Rhea" id="RHEA:65032"/>
        <dbReference type="ChEBI" id="CHEBI:24646"/>
        <dbReference type="ChEBI" id="CHEBI:57306"/>
        <dbReference type="ChEBI" id="CHEBI:57307"/>
        <dbReference type="ChEBI" id="CHEBI:132124"/>
        <dbReference type="EC" id="1.3.5.3"/>
    </reaction>
</comment>
<comment type="cofactor">
    <cofactor evidence="7">
        <name>FMN</name>
        <dbReference type="ChEBI" id="CHEBI:58210"/>
    </cofactor>
    <text evidence="7">Binds 1 FMN non-covalently per subunit.</text>
</comment>
<comment type="subcellular location">
    <subcellularLocation>
        <location evidence="7">Cell membrane</location>
        <topology evidence="7">Peripheral membrane protein</topology>
    </subcellularLocation>
</comment>
<dbReference type="GO" id="GO:0016491">
    <property type="term" value="F:oxidoreductase activity"/>
    <property type="evidence" value="ECO:0007669"/>
    <property type="project" value="UniProtKB-KW"/>
</dbReference>
<proteinExistence type="inferred from homology"/>
<evidence type="ECO:0000256" key="2">
    <source>
        <dbReference type="ARBA" id="ARBA00022643"/>
    </source>
</evidence>
<dbReference type="InterPro" id="IPR029039">
    <property type="entry name" value="Flavoprotein-like_sf"/>
</dbReference>
<dbReference type="Gene3D" id="3.40.50.360">
    <property type="match status" value="1"/>
</dbReference>
<comment type="similarity">
    <text evidence="7">Belongs to the HemG family.</text>
</comment>
<dbReference type="PANTHER" id="PTHR38030:SF2">
    <property type="entry name" value="PROTOPORPHYRINOGEN IX DEHYDROGENASE [QUINONE]"/>
    <property type="match status" value="1"/>
</dbReference>
<evidence type="ECO:0000256" key="4">
    <source>
        <dbReference type="ARBA" id="ARBA00023002"/>
    </source>
</evidence>
<dbReference type="Pfam" id="PF12724">
    <property type="entry name" value="Flavodoxin_5"/>
    <property type="match status" value="1"/>
</dbReference>
<dbReference type="EC" id="1.3.5.3" evidence="7"/>
<keyword evidence="7" id="KW-1003">Cell membrane</keyword>
<evidence type="ECO:0000256" key="5">
    <source>
        <dbReference type="ARBA" id="ARBA00023136"/>
    </source>
</evidence>
<keyword evidence="3 7" id="KW-0547">Nucleotide-binding</keyword>
<dbReference type="InterPro" id="IPR026816">
    <property type="entry name" value="Flavodoxin_dom"/>
</dbReference>
<keyword evidence="5" id="KW-0472">Membrane</keyword>
<evidence type="ECO:0000256" key="3">
    <source>
        <dbReference type="ARBA" id="ARBA00022741"/>
    </source>
</evidence>
<keyword evidence="10" id="KW-1185">Reference proteome</keyword>
<organism evidence="9 10">
    <name type="scientific">Dentiradicibacter hellwigii</name>
    <dbReference type="NCBI Taxonomy" id="3149053"/>
    <lineage>
        <taxon>Bacteria</taxon>
        <taxon>Pseudomonadati</taxon>
        <taxon>Pseudomonadota</taxon>
        <taxon>Betaproteobacteria</taxon>
        <taxon>Rhodocyclales</taxon>
        <taxon>Rhodocyclaceae</taxon>
        <taxon>Dentiradicibacter</taxon>
    </lineage>
</organism>
<comment type="catalytic activity">
    <reaction evidence="7">
        <text>protoporphyrinogen IX + 3 a menaquinone = protoporphyrin IX + 3 a menaquinol</text>
        <dbReference type="Rhea" id="RHEA:27409"/>
        <dbReference type="Rhea" id="RHEA-COMP:9537"/>
        <dbReference type="Rhea" id="RHEA-COMP:9539"/>
        <dbReference type="ChEBI" id="CHEBI:16374"/>
        <dbReference type="ChEBI" id="CHEBI:18151"/>
        <dbReference type="ChEBI" id="CHEBI:57306"/>
        <dbReference type="ChEBI" id="CHEBI:57307"/>
        <dbReference type="EC" id="1.3.5.3"/>
    </reaction>
</comment>
<keyword evidence="6 7" id="KW-0627">Porphyrin biosynthesis</keyword>
<protein>
    <recommendedName>
        <fullName evidence="7">Protoporphyrinogen IX dehydrogenase [quinone]</fullName>
        <ecNumber evidence="7">1.3.5.3</ecNumber>
    </recommendedName>
    <alternativeName>
        <fullName evidence="7">Protoporphyrinogen IX dehydrogenase [menaquinone]</fullName>
    </alternativeName>
    <alternativeName>
        <fullName evidence="7">Protoporphyrinogen IX dehydrogenase [ubiquinone]</fullName>
    </alternativeName>
    <alternativeName>
        <fullName evidence="7">Protoporphyrinogen oxidase</fullName>
        <shortName evidence="7">PPO</shortName>
    </alternativeName>
</protein>
<dbReference type="InterPro" id="IPR044264">
    <property type="entry name" value="HemG"/>
</dbReference>
<evidence type="ECO:0000256" key="7">
    <source>
        <dbReference type="HAMAP-Rule" id="MF_00853"/>
    </source>
</evidence>
<keyword evidence="2 7" id="KW-0288">FMN</keyword>
<comment type="function">
    <text evidence="7">Catalyzes the 6-electron oxidation of protoporphyrinogen IX to form protoporphyrin IX; under anaerobic conditions uses menaquinone as an electron acceptor, under aerobic conditions uses ubiquinone as an electron acceptor.</text>
</comment>
<dbReference type="EMBL" id="JBEUWX010000001">
    <property type="protein sequence ID" value="MFA9948891.1"/>
    <property type="molecule type" value="Genomic_DNA"/>
</dbReference>
<keyword evidence="4 7" id="KW-0560">Oxidoreductase</keyword>
<evidence type="ECO:0000259" key="8">
    <source>
        <dbReference type="Pfam" id="PF12724"/>
    </source>
</evidence>
<gene>
    <name evidence="7 9" type="primary">hemG</name>
    <name evidence="9" type="ORF">ABCS64_00870</name>
</gene>
<evidence type="ECO:0000313" key="10">
    <source>
        <dbReference type="Proteomes" id="UP001574673"/>
    </source>
</evidence>
<evidence type="ECO:0000256" key="1">
    <source>
        <dbReference type="ARBA" id="ARBA00022630"/>
    </source>
</evidence>
<dbReference type="Proteomes" id="UP001574673">
    <property type="component" value="Unassembled WGS sequence"/>
</dbReference>
<dbReference type="SUPFAM" id="SSF52218">
    <property type="entry name" value="Flavoproteins"/>
    <property type="match status" value="1"/>
</dbReference>
<reference evidence="10" key="1">
    <citation type="submission" date="2024-06" db="EMBL/GenBank/DDBJ databases">
        <title>Radixoralia hellwigii gen. nov., sp nov., isolated from a root canal in the human oral cavity.</title>
        <authorList>
            <person name="Bartsch S."/>
            <person name="Wittmer A."/>
            <person name="Schulz A.-K."/>
            <person name="Neumann-Schaal M."/>
            <person name="Wolf J."/>
            <person name="Gronow S."/>
            <person name="Tennert C."/>
            <person name="Haecker G."/>
            <person name="Cieplik F."/>
            <person name="Al-Ahmad A."/>
        </authorList>
    </citation>
    <scope>NUCLEOTIDE SEQUENCE [LARGE SCALE GENOMIC DNA]</scope>
    <source>
        <strain evidence="10">Wk13</strain>
    </source>
</reference>